<feature type="region of interest" description="Disordered" evidence="3">
    <location>
        <begin position="432"/>
        <end position="471"/>
    </location>
</feature>
<accession>A0A8X7NBW9</accession>
<dbReference type="SMART" id="SM00066">
    <property type="entry name" value="GAL4"/>
    <property type="match status" value="1"/>
</dbReference>
<evidence type="ECO:0000256" key="1">
    <source>
        <dbReference type="ARBA" id="ARBA00022723"/>
    </source>
</evidence>
<dbReference type="PANTHER" id="PTHR47431:SF1">
    <property type="entry name" value="ZN(II)2CYS6 TRANSCRIPTION FACTOR (EUROFUNG)"/>
    <property type="match status" value="1"/>
</dbReference>
<dbReference type="InterPro" id="IPR036864">
    <property type="entry name" value="Zn2-C6_fun-type_DNA-bd_sf"/>
</dbReference>
<feature type="region of interest" description="Disordered" evidence="3">
    <location>
        <begin position="73"/>
        <end position="98"/>
    </location>
</feature>
<sequence>MQTSLPGAAQTPAPASSISTSAQPSANEASGTIVRSALACLPCRQVKAKCSGTPPSQLLMDDGKMLVIPLETTTTTASSSPAVAASSGTGEQGSSSIPAEVPCERCARLRKNCIWAPSHRTGRPRKKARVGGGTTTTTQTQPSSTLTGSSAGVGGRIGITPTPPATSITTPNDVSFLSAASQDAGMGENNNGLSGPTGLGTDMFGSGLSSGTPWSAFLQSFQDQPGAPSFNLSTSSVPTTSGPQFGHPVTTTSTLPIPAQGNSNSAQSMSPFDLNSLFTDPFSMPFPDVPVSPFGVYDGTAPMQGQNMQGLLDASAFIASGPAPSSADLLLMDQILANLGMPSTAAPVAPLQVPAVPTSTGMTPQQDPSVGVVQFQSQHQPQYLPQPQPQPERTGTESSVAIQQNTSQQRATPTGLSPLEQMLALRQRIVGLPPRSHSSPSSSPRPSSSRSHPSEGGNVPDPPTPTEVASQQMPAVVWQGLRHYFGHGAGACAILGQASDFVQSVGRAFVILRQQGDESDKTVPTDIDDTERLRASARVISAHATLFAAHASCAIGFRLAGKTDAARFGSAGMHTVEEAQRLGKKVEDELVGALGRIGRGENGASSGAAFLLRGRTWTPGYSTSSEMKGKRSRDTTEDDVENGFDVDRAGQSSGMNEGAVRGELDGSFLLLRALQGFLVMTLLHYGLGSPEEAARYLRRGIDVALRSGLHRLDSPQSSVLVGDRAATLALGERELEGWRIGTRLSEPRKEELRRVWWELYQTDLMLSLSTSNAIPRILASMPSGTAMHMPLDLGVEPSSGSKSGARETMDVRIRATALLHEATLPTARQLARSRWEEANNRDSNDADSGLQDGSMLRPTSAEYARAGALDLIAANLLVRAHNARANVTQRFDALLRREVVAEERRRVSGRAGKDGGGGRSCGAKDECLFMDVRPERDALRAASAEKESLFMAMLMLRAARIHLHRMLHFSDLNINFETCSLRPVRSSRPGTESQAARIMDGAEDVGQTLRRSGSLHAETELDAGRYSFADSEGIGERGDVDENDYNVDQKVGESVKVITTSANEIVHLVRSDYESVRRVNVTTTPASLLPYGNSTSNNVSHDIYPLDSSGSSACTGEVITHTCPSQVSPILRHGVFFGCSMVIAAYAYCVAIAGSAQAPDTLFTSPRPVDSEGVEVADPERDRQLWTKRLLLSNLGFAESVLEEGADVWPAQAKMKEEVNAARRMIDSFW</sequence>
<dbReference type="GO" id="GO:0003677">
    <property type="term" value="F:DNA binding"/>
    <property type="evidence" value="ECO:0007669"/>
    <property type="project" value="InterPro"/>
</dbReference>
<feature type="compositionally biased region" description="Polar residues" evidence="3">
    <location>
        <begin position="396"/>
        <end position="415"/>
    </location>
</feature>
<reference evidence="5" key="2">
    <citation type="journal article" date="2019" name="IMA Fungus">
        <title>Genome sequencing and comparison of five Tilletia species to identify candidate genes for the detection of regulated species infecting wheat.</title>
        <authorList>
            <person name="Nguyen H.D.T."/>
            <person name="Sultana T."/>
            <person name="Kesanakurti P."/>
            <person name="Hambleton S."/>
        </authorList>
    </citation>
    <scope>NUCLEOTIDE SEQUENCE</scope>
    <source>
        <strain evidence="5">DAOMC 236422</strain>
    </source>
</reference>
<feature type="compositionally biased region" description="Low complexity" evidence="3">
    <location>
        <begin position="135"/>
        <end position="150"/>
    </location>
</feature>
<feature type="domain" description="Zn(2)-C6 fungal-type" evidence="4">
    <location>
        <begin position="34"/>
        <end position="124"/>
    </location>
</feature>
<evidence type="ECO:0000259" key="4">
    <source>
        <dbReference type="SMART" id="SM00066"/>
    </source>
</evidence>
<dbReference type="PANTHER" id="PTHR47431">
    <property type="entry name" value="ZN(II)2CYS6 TRANSCRIPTION FACTOR (EUROFUNG)-RELATED"/>
    <property type="match status" value="1"/>
</dbReference>
<dbReference type="SUPFAM" id="SSF57701">
    <property type="entry name" value="Zn2/Cys6 DNA-binding domain"/>
    <property type="match status" value="1"/>
</dbReference>
<dbReference type="Pfam" id="PF04082">
    <property type="entry name" value="Fungal_trans"/>
    <property type="match status" value="1"/>
</dbReference>
<feature type="region of interest" description="Disordered" evidence="3">
    <location>
        <begin position="834"/>
        <end position="854"/>
    </location>
</feature>
<evidence type="ECO:0000313" key="5">
    <source>
        <dbReference type="EMBL" id="KAE8269200.1"/>
    </source>
</evidence>
<dbReference type="GO" id="GO:0000981">
    <property type="term" value="F:DNA-binding transcription factor activity, RNA polymerase II-specific"/>
    <property type="evidence" value="ECO:0007669"/>
    <property type="project" value="InterPro"/>
</dbReference>
<feature type="compositionally biased region" description="Low complexity" evidence="3">
    <location>
        <begin position="374"/>
        <end position="383"/>
    </location>
</feature>
<feature type="compositionally biased region" description="Basic residues" evidence="3">
    <location>
        <begin position="120"/>
        <end position="129"/>
    </location>
</feature>
<dbReference type="EMBL" id="LWDG02000105">
    <property type="protein sequence ID" value="KAE8269200.1"/>
    <property type="molecule type" value="Genomic_DNA"/>
</dbReference>
<protein>
    <recommendedName>
        <fullName evidence="4">Zn(2)-C6 fungal-type domain-containing protein</fullName>
    </recommendedName>
</protein>
<keyword evidence="1" id="KW-0479">Metal-binding</keyword>
<feature type="compositionally biased region" description="Low complexity" evidence="3">
    <location>
        <begin position="8"/>
        <end position="26"/>
    </location>
</feature>
<feature type="compositionally biased region" description="Low complexity" evidence="3">
    <location>
        <begin position="73"/>
        <end position="87"/>
    </location>
</feature>
<dbReference type="CDD" id="cd12148">
    <property type="entry name" value="fungal_TF_MHR"/>
    <property type="match status" value="1"/>
</dbReference>
<proteinExistence type="predicted"/>
<dbReference type="GO" id="GO:0008270">
    <property type="term" value="F:zinc ion binding"/>
    <property type="evidence" value="ECO:0007669"/>
    <property type="project" value="InterPro"/>
</dbReference>
<feature type="region of interest" description="Disordered" evidence="3">
    <location>
        <begin position="373"/>
        <end position="416"/>
    </location>
</feature>
<keyword evidence="6" id="KW-1185">Reference proteome</keyword>
<dbReference type="InterPro" id="IPR007219">
    <property type="entry name" value="XnlR_reg_dom"/>
</dbReference>
<feature type="region of interest" description="Disordered" evidence="3">
    <location>
        <begin position="620"/>
        <end position="656"/>
    </location>
</feature>
<feature type="region of interest" description="Disordered" evidence="3">
    <location>
        <begin position="1"/>
        <end position="27"/>
    </location>
</feature>
<feature type="compositionally biased region" description="Low complexity" evidence="3">
    <location>
        <begin position="433"/>
        <end position="451"/>
    </location>
</feature>
<evidence type="ECO:0000256" key="2">
    <source>
        <dbReference type="ARBA" id="ARBA00023242"/>
    </source>
</evidence>
<evidence type="ECO:0000313" key="6">
    <source>
        <dbReference type="Proteomes" id="UP000078113"/>
    </source>
</evidence>
<dbReference type="AlphaFoldDB" id="A0A8X7NBW9"/>
<name>A0A8X7NBW9_9BASI</name>
<reference evidence="5" key="1">
    <citation type="submission" date="2016-04" db="EMBL/GenBank/DDBJ databases">
        <authorList>
            <person name="Nguyen H.D."/>
            <person name="Samba Siva P."/>
            <person name="Cullis J."/>
            <person name="Levesque C.A."/>
            <person name="Hambleton S."/>
        </authorList>
    </citation>
    <scope>NUCLEOTIDE SEQUENCE</scope>
    <source>
        <strain evidence="5">DAOMC 236422</strain>
    </source>
</reference>
<evidence type="ECO:0000256" key="3">
    <source>
        <dbReference type="SAM" id="MobiDB-lite"/>
    </source>
</evidence>
<organism evidence="5 6">
    <name type="scientific">Tilletia walkeri</name>
    <dbReference type="NCBI Taxonomy" id="117179"/>
    <lineage>
        <taxon>Eukaryota</taxon>
        <taxon>Fungi</taxon>
        <taxon>Dikarya</taxon>
        <taxon>Basidiomycota</taxon>
        <taxon>Ustilaginomycotina</taxon>
        <taxon>Exobasidiomycetes</taxon>
        <taxon>Tilletiales</taxon>
        <taxon>Tilletiaceae</taxon>
        <taxon>Tilletia</taxon>
    </lineage>
</organism>
<feature type="region of interest" description="Disordered" evidence="3">
    <location>
        <begin position="118"/>
        <end position="172"/>
    </location>
</feature>
<dbReference type="GO" id="GO:0006351">
    <property type="term" value="P:DNA-templated transcription"/>
    <property type="evidence" value="ECO:0007669"/>
    <property type="project" value="InterPro"/>
</dbReference>
<dbReference type="InterPro" id="IPR001138">
    <property type="entry name" value="Zn2Cys6_DnaBD"/>
</dbReference>
<feature type="compositionally biased region" description="Polar residues" evidence="3">
    <location>
        <begin position="88"/>
        <end position="97"/>
    </location>
</feature>
<feature type="region of interest" description="Disordered" evidence="3">
    <location>
        <begin position="232"/>
        <end position="252"/>
    </location>
</feature>
<feature type="compositionally biased region" description="Basic and acidic residues" evidence="3">
    <location>
        <begin position="834"/>
        <end position="844"/>
    </location>
</feature>
<keyword evidence="2" id="KW-0539">Nucleus</keyword>
<comment type="caution">
    <text evidence="5">The sequence shown here is derived from an EMBL/GenBank/DDBJ whole genome shotgun (WGS) entry which is preliminary data.</text>
</comment>
<gene>
    <name evidence="5" type="ORF">A4X09_0g3143</name>
</gene>
<dbReference type="Proteomes" id="UP000078113">
    <property type="component" value="Unassembled WGS sequence"/>
</dbReference>